<dbReference type="SUPFAM" id="SSF52540">
    <property type="entry name" value="P-loop containing nucleoside triphosphate hydrolases"/>
    <property type="match status" value="1"/>
</dbReference>
<accession>A0A9W6Y399</accession>
<dbReference type="Pfam" id="PF02263">
    <property type="entry name" value="GBP"/>
    <property type="match status" value="1"/>
</dbReference>
<dbReference type="GO" id="GO:0005525">
    <property type="term" value="F:GTP binding"/>
    <property type="evidence" value="ECO:0007669"/>
    <property type="project" value="InterPro"/>
</dbReference>
<sequence>MPRKKIRQGAVVAENCFRLLRLTHEIQTDVKVLKVVVDEVDVLRLCRSLGMAVSDEGDRGSMHTFEFGMFDPSKYDADVARFLRENLAVGSGVRDEENEAADSDLEIGCLFGKREEVKAELKKMGVWSREYEEGLSVQGQGVYCAKQNNKGKQGRSQFVVFTWLSADLFEPEGIRDTPAYILRFLVSLSSSITCCLSQEDFQHIRNEVHDASENPSPQWDSCSIAFQVHKQEEQSDNICCEKQTKSSVPHSGPIKNVSFVGGAFSAVAVKNAVSSTTQWVTECSFMPSSELAEWLMGKYEQRSVQLPHGKLRPLEACDNAGLLLAIRSSNNSSAMDMAFQRYGHLLERLQEFEVISELDQQTLARLTIPEILQENMQLLYDSFAHDPSKLESLVNAIANGSPSIQSLKAGNASQGRLRSLVGAIKSLWRTEEKLRFAFGRSMEPHQTKLQKIWLTSVECVLTKLQSAIRGQRLWQSGDDRHTQFEQEEEQIKDKAYGTIRKLLLKADDAALSVKISRLSFTADNSAVNIKWSEEVVKDPSEVLQIYQLSSTNPVQVVLLGDMEFEPGAELLELTTVKTGMVIAVFVYEGKTTVRRFQFPLSESTEELEVEESDVRTFPRECSLCSIRPSDRRVAFTFAAAANRLGNAVFCRFNESFTSIGAMRTVNLDTTFRLTGPFADILLTERSLCIMDKNGHLQSFDLVLGCTTINDRKQLRLDCISSEDHRHLPSVVLLEGVDFANIAVGCMDDALYVVNGDKGVVYASELSVTVRTEAYRIQQSGFGGKSRRPTSLKANSETTGDTESWLRQPRTCTRERSHRNKQILFLQLDAGSTPSKQASLRVRPEQKDNQHDVLQIRPMRRVVMTVIAFVPVQICRAQDNMLRLLHNGEDMATSSRDNCSSDSSEPDGSEATEIAQAIRFGLLSPLLESWNGRCVVVTSMGKQSTGKSYFLNHLAGTSFAISGSRCTDGAWMSLRLVSANVLLIVLDFEGLGSFERSEQEDIFLSVLNASVSLFTVFRMESRFDKDIDGLFSRFQKGVQLIKNDLRLFRGLLYMSVKDVNSNDRCGVYSELGAKLNAIFMSSREQNFLTEMYAGNLRISCAPPFGTVEYYQSLEKDTTANLLTIVAPLEKSGQGFVTGCHVSRSLIADPKIPSHLKEDVVRVGSREKIVITSEEVFQAYPSLVERWKALNDSITLDEIDDTFFDLGFDVSALVDRKSGLIKKALNTLFRQFLRLQGSEYGKSRLTTVHQSKFDIYVIYIAPTQDESSELASQYPQ</sequence>
<dbReference type="Gene3D" id="3.40.50.300">
    <property type="entry name" value="P-loop containing nucleotide triphosphate hydrolases"/>
    <property type="match status" value="1"/>
</dbReference>
<proteinExistence type="predicted"/>
<evidence type="ECO:0000313" key="4">
    <source>
        <dbReference type="Proteomes" id="UP001165121"/>
    </source>
</evidence>
<keyword evidence="4" id="KW-1185">Reference proteome</keyword>
<dbReference type="AlphaFoldDB" id="A0A9W6Y399"/>
<feature type="domain" description="VLIG-type G" evidence="2">
    <location>
        <begin position="930"/>
        <end position="1000"/>
    </location>
</feature>
<dbReference type="GO" id="GO:0003924">
    <property type="term" value="F:GTPase activity"/>
    <property type="evidence" value="ECO:0007669"/>
    <property type="project" value="InterPro"/>
</dbReference>
<reference evidence="3" key="1">
    <citation type="submission" date="2023-04" db="EMBL/GenBank/DDBJ databases">
        <title>Phytophthora fragariaefolia NBRC 109709.</title>
        <authorList>
            <person name="Ichikawa N."/>
            <person name="Sato H."/>
            <person name="Tonouchi N."/>
        </authorList>
    </citation>
    <scope>NUCLEOTIDE SEQUENCE</scope>
    <source>
        <strain evidence="3">NBRC 109709</strain>
    </source>
</reference>
<dbReference type="InterPro" id="IPR030383">
    <property type="entry name" value="G_VLIG_dom"/>
</dbReference>
<dbReference type="PANTHER" id="PTHR22796">
    <property type="entry name" value="URG4-RELATED"/>
    <property type="match status" value="1"/>
</dbReference>
<evidence type="ECO:0000259" key="2">
    <source>
        <dbReference type="PROSITE" id="PS51717"/>
    </source>
</evidence>
<dbReference type="InterPro" id="IPR015894">
    <property type="entry name" value="Guanylate-bd_N"/>
</dbReference>
<evidence type="ECO:0000256" key="1">
    <source>
        <dbReference type="SAM" id="MobiDB-lite"/>
    </source>
</evidence>
<protein>
    <submittedName>
        <fullName evidence="3">Unnamed protein product</fullName>
    </submittedName>
</protein>
<evidence type="ECO:0000313" key="3">
    <source>
        <dbReference type="EMBL" id="GMF52253.1"/>
    </source>
</evidence>
<dbReference type="Proteomes" id="UP001165121">
    <property type="component" value="Unassembled WGS sequence"/>
</dbReference>
<dbReference type="PROSITE" id="PS51717">
    <property type="entry name" value="G_VLIG"/>
    <property type="match status" value="1"/>
</dbReference>
<gene>
    <name evidence="3" type="ORF">Pfra01_002133900</name>
</gene>
<feature type="compositionally biased region" description="Polar residues" evidence="1">
    <location>
        <begin position="791"/>
        <end position="801"/>
    </location>
</feature>
<dbReference type="EMBL" id="BSXT01003069">
    <property type="protein sequence ID" value="GMF52253.1"/>
    <property type="molecule type" value="Genomic_DNA"/>
</dbReference>
<dbReference type="PANTHER" id="PTHR22796:SF1">
    <property type="entry name" value="VWFA DOMAIN-CONTAINING PROTEIN"/>
    <property type="match status" value="1"/>
</dbReference>
<comment type="caution">
    <text evidence="3">The sequence shown here is derived from an EMBL/GenBank/DDBJ whole genome shotgun (WGS) entry which is preliminary data.</text>
</comment>
<name>A0A9W6Y399_9STRA</name>
<organism evidence="3 4">
    <name type="scientific">Phytophthora fragariaefolia</name>
    <dbReference type="NCBI Taxonomy" id="1490495"/>
    <lineage>
        <taxon>Eukaryota</taxon>
        <taxon>Sar</taxon>
        <taxon>Stramenopiles</taxon>
        <taxon>Oomycota</taxon>
        <taxon>Peronosporomycetes</taxon>
        <taxon>Peronosporales</taxon>
        <taxon>Peronosporaceae</taxon>
        <taxon>Phytophthora</taxon>
    </lineage>
</organism>
<feature type="region of interest" description="Disordered" evidence="1">
    <location>
        <begin position="778"/>
        <end position="808"/>
    </location>
</feature>
<dbReference type="InterPro" id="IPR027417">
    <property type="entry name" value="P-loop_NTPase"/>
</dbReference>
<dbReference type="OrthoDB" id="166993at2759"/>